<dbReference type="OrthoDB" id="3051360at2759"/>
<organism evidence="2 3">
    <name type="scientific">Armillaria gallica</name>
    <name type="common">Bulbous honey fungus</name>
    <name type="synonym">Armillaria bulbosa</name>
    <dbReference type="NCBI Taxonomy" id="47427"/>
    <lineage>
        <taxon>Eukaryota</taxon>
        <taxon>Fungi</taxon>
        <taxon>Dikarya</taxon>
        <taxon>Basidiomycota</taxon>
        <taxon>Agaricomycotina</taxon>
        <taxon>Agaricomycetes</taxon>
        <taxon>Agaricomycetidae</taxon>
        <taxon>Agaricales</taxon>
        <taxon>Marasmiineae</taxon>
        <taxon>Physalacriaceae</taxon>
        <taxon>Armillaria</taxon>
    </lineage>
</organism>
<proteinExistence type="predicted"/>
<evidence type="ECO:0000313" key="3">
    <source>
        <dbReference type="Proteomes" id="UP000217790"/>
    </source>
</evidence>
<gene>
    <name evidence="2" type="ORF">ARMGADRAFT_1170137</name>
</gene>
<feature type="region of interest" description="Disordered" evidence="1">
    <location>
        <begin position="190"/>
        <end position="251"/>
    </location>
</feature>
<feature type="compositionally biased region" description="Basic residues" evidence="1">
    <location>
        <begin position="211"/>
        <end position="221"/>
    </location>
</feature>
<reference evidence="3" key="1">
    <citation type="journal article" date="2017" name="Nat. Ecol. Evol.">
        <title>Genome expansion and lineage-specific genetic innovations in the forest pathogenic fungi Armillaria.</title>
        <authorList>
            <person name="Sipos G."/>
            <person name="Prasanna A.N."/>
            <person name="Walter M.C."/>
            <person name="O'Connor E."/>
            <person name="Balint B."/>
            <person name="Krizsan K."/>
            <person name="Kiss B."/>
            <person name="Hess J."/>
            <person name="Varga T."/>
            <person name="Slot J."/>
            <person name="Riley R."/>
            <person name="Boka B."/>
            <person name="Rigling D."/>
            <person name="Barry K."/>
            <person name="Lee J."/>
            <person name="Mihaltcheva S."/>
            <person name="LaButti K."/>
            <person name="Lipzen A."/>
            <person name="Waldron R."/>
            <person name="Moloney N.M."/>
            <person name="Sperisen C."/>
            <person name="Kredics L."/>
            <person name="Vagvoelgyi C."/>
            <person name="Patrignani A."/>
            <person name="Fitzpatrick D."/>
            <person name="Nagy I."/>
            <person name="Doyle S."/>
            <person name="Anderson J.B."/>
            <person name="Grigoriev I.V."/>
            <person name="Gueldener U."/>
            <person name="Muensterkoetter M."/>
            <person name="Nagy L.G."/>
        </authorList>
    </citation>
    <scope>NUCLEOTIDE SEQUENCE [LARGE SCALE GENOMIC DNA]</scope>
    <source>
        <strain evidence="3">Ar21-2</strain>
    </source>
</reference>
<dbReference type="Proteomes" id="UP000217790">
    <property type="component" value="Unassembled WGS sequence"/>
</dbReference>
<evidence type="ECO:0000256" key="1">
    <source>
        <dbReference type="SAM" id="MobiDB-lite"/>
    </source>
</evidence>
<dbReference type="InParanoid" id="A0A2H3CMB1"/>
<keyword evidence="3" id="KW-1185">Reference proteome</keyword>
<evidence type="ECO:0000313" key="2">
    <source>
        <dbReference type="EMBL" id="PBK84201.1"/>
    </source>
</evidence>
<dbReference type="EMBL" id="KZ293700">
    <property type="protein sequence ID" value="PBK84201.1"/>
    <property type="molecule type" value="Genomic_DNA"/>
</dbReference>
<sequence>MVPKKETSPSSTQTTIFPMLTTPDTSISFPVDSSDIILQVDLDLALPDSDTSFSHDRSQAISSVLLSIPPEILPKAIRYLMTWRLQEPHSALPTTIVLVRRAEEPDCTQPGRRIKWISKEYYEELKIERRREDAGPRITEEANDEKDALPGQHAHDHSSQLRRGCSVCHIPRTLVSNSIPTIQPIPIPIPTTHRVIPTSRKSSTKAPVSTKKPKSKSRPVTKFKSIVDSENIPPSQAPRRRPAAGESRIPAPAPRVFDGTSLLFSQRYSFPLLLAVFFWTIKLIICARRLRISSFSARSDTISSNSAVLALLCLALRHLPPGL</sequence>
<feature type="region of interest" description="Disordered" evidence="1">
    <location>
        <begin position="133"/>
        <end position="158"/>
    </location>
</feature>
<name>A0A2H3CMB1_ARMGA</name>
<dbReference type="STRING" id="47427.A0A2H3CMB1"/>
<protein>
    <submittedName>
        <fullName evidence="2">Uncharacterized protein</fullName>
    </submittedName>
</protein>
<dbReference type="AlphaFoldDB" id="A0A2H3CMB1"/>
<accession>A0A2H3CMB1</accession>